<gene>
    <name evidence="2" type="ORF">LCGC14_2331150</name>
</gene>
<dbReference type="AlphaFoldDB" id="A0A0F9D2A1"/>
<organism evidence="2">
    <name type="scientific">marine sediment metagenome</name>
    <dbReference type="NCBI Taxonomy" id="412755"/>
    <lineage>
        <taxon>unclassified sequences</taxon>
        <taxon>metagenomes</taxon>
        <taxon>ecological metagenomes</taxon>
    </lineage>
</organism>
<reference evidence="2" key="1">
    <citation type="journal article" date="2015" name="Nature">
        <title>Complex archaea that bridge the gap between prokaryotes and eukaryotes.</title>
        <authorList>
            <person name="Spang A."/>
            <person name="Saw J.H."/>
            <person name="Jorgensen S.L."/>
            <person name="Zaremba-Niedzwiedzka K."/>
            <person name="Martijn J."/>
            <person name="Lind A.E."/>
            <person name="van Eijk R."/>
            <person name="Schleper C."/>
            <person name="Guy L."/>
            <person name="Ettema T.J."/>
        </authorList>
    </citation>
    <scope>NUCLEOTIDE SEQUENCE</scope>
</reference>
<protein>
    <submittedName>
        <fullName evidence="2">Uncharacterized protein</fullName>
    </submittedName>
</protein>
<feature type="region of interest" description="Disordered" evidence="1">
    <location>
        <begin position="123"/>
        <end position="159"/>
    </location>
</feature>
<proteinExistence type="predicted"/>
<evidence type="ECO:0000313" key="2">
    <source>
        <dbReference type="EMBL" id="KKL47876.1"/>
    </source>
</evidence>
<accession>A0A0F9D2A1</accession>
<dbReference type="EMBL" id="LAZR01033513">
    <property type="protein sequence ID" value="KKL47876.1"/>
    <property type="molecule type" value="Genomic_DNA"/>
</dbReference>
<name>A0A0F9D2A1_9ZZZZ</name>
<comment type="caution">
    <text evidence="2">The sequence shown here is derived from an EMBL/GenBank/DDBJ whole genome shotgun (WGS) entry which is preliminary data.</text>
</comment>
<feature type="compositionally biased region" description="Polar residues" evidence="1">
    <location>
        <begin position="142"/>
        <end position="159"/>
    </location>
</feature>
<sequence>MPPGISINLEQLAQLTSGVFKQSTRLAPIRPETPLNVTALGLKLAMRIQWSKVDGATGYNIAVMDDNNLNAPILILVEPGSQSMEKIYYTGDVAITRQFAVQAFTDYAGGRIVSEYSELKSATSKVDGGASDSAPTSPPSNPSLDTPESPEATDTTSER</sequence>
<evidence type="ECO:0000256" key="1">
    <source>
        <dbReference type="SAM" id="MobiDB-lite"/>
    </source>
</evidence>